<evidence type="ECO:0000259" key="4">
    <source>
        <dbReference type="PROSITE" id="PS00745"/>
    </source>
</evidence>
<dbReference type="SUPFAM" id="SSF75620">
    <property type="entry name" value="Release factor"/>
    <property type="match status" value="1"/>
</dbReference>
<comment type="similarity">
    <text evidence="1">Belongs to the prokaryotic/mitochondrial release factor family.</text>
</comment>
<sequence length="348" mass="39181">MNLDDFYVLSESVLRNGHEPNERQLADSPDMNMNDQIARSRLLKELEPLDRTWSEWFASETFLQSESLLSDSDPELRALAADEQTELLGKLQTLATETFPSLLLRASSTSAYGAAIELKAGVGGSESALFLGDLARMYTRFAATHRYSCEWVNKNEMEGARGGIKDAILEIKGEGSYDALRWESGVLPVIEGVSETEADDIVDPKDVRTDVMRSRGAGGQHVNRTESAVRLTHEPTGITVSMQDSRSQHQNRAKAWMILRARLLDRKLQAEMETRRAVRRDLVKGADRSEKVRTYNYAQDRVTDHRVGLTIKNLESVMEGDALEEIIQALQRDHEARLMEDLLQNDVD</sequence>
<reference evidence="5" key="1">
    <citation type="submission" date="2021-01" db="EMBL/GenBank/DDBJ databases">
        <authorList>
            <person name="Kaushik A."/>
        </authorList>
    </citation>
    <scope>NUCLEOTIDE SEQUENCE</scope>
    <source>
        <strain evidence="5">AG3-T5</strain>
    </source>
</reference>
<dbReference type="AlphaFoldDB" id="A0A8H3CAA0"/>
<dbReference type="Proteomes" id="UP000663841">
    <property type="component" value="Unassembled WGS sequence"/>
</dbReference>
<evidence type="ECO:0000256" key="2">
    <source>
        <dbReference type="ARBA" id="ARBA00022481"/>
    </source>
</evidence>
<dbReference type="GO" id="GO:0032543">
    <property type="term" value="P:mitochondrial translation"/>
    <property type="evidence" value="ECO:0007669"/>
    <property type="project" value="UniProtKB-ARBA"/>
</dbReference>
<dbReference type="Pfam" id="PF00472">
    <property type="entry name" value="RF-1"/>
    <property type="match status" value="1"/>
</dbReference>
<dbReference type="Gene3D" id="3.30.160.20">
    <property type="match status" value="1"/>
</dbReference>
<dbReference type="SMART" id="SM00937">
    <property type="entry name" value="PCRF"/>
    <property type="match status" value="1"/>
</dbReference>
<protein>
    <recommendedName>
        <fullName evidence="4">Prokaryotic-type class I peptide chain release factors domain-containing protein</fullName>
    </recommendedName>
</protein>
<dbReference type="GO" id="GO:0003747">
    <property type="term" value="F:translation release factor activity"/>
    <property type="evidence" value="ECO:0007669"/>
    <property type="project" value="InterPro"/>
</dbReference>
<dbReference type="PANTHER" id="PTHR43804:SF7">
    <property type="entry name" value="LD18447P"/>
    <property type="match status" value="1"/>
</dbReference>
<dbReference type="FunFam" id="3.30.160.20:FF:000070">
    <property type="entry name" value="Related to MRF1-peptide chain release factor, mitochondrial"/>
    <property type="match status" value="1"/>
</dbReference>
<evidence type="ECO:0000313" key="5">
    <source>
        <dbReference type="EMBL" id="CAE6477203.1"/>
    </source>
</evidence>
<feature type="domain" description="Prokaryotic-type class I peptide chain release factors" evidence="4">
    <location>
        <begin position="213"/>
        <end position="229"/>
    </location>
</feature>
<accession>A0A8H3CAA0</accession>
<comment type="caution">
    <text evidence="5">The sequence shown here is derived from an EMBL/GenBank/DDBJ whole genome shotgun (WGS) entry which is preliminary data.</text>
</comment>
<dbReference type="Pfam" id="PF03462">
    <property type="entry name" value="PCRF"/>
    <property type="match status" value="1"/>
</dbReference>
<dbReference type="InterPro" id="IPR000352">
    <property type="entry name" value="Pep_chain_release_fac_I"/>
</dbReference>
<proteinExistence type="inferred from homology"/>
<gene>
    <name evidence="5" type="ORF">RDB_LOCUS195178</name>
</gene>
<keyword evidence="2" id="KW-0488">Methylation</keyword>
<dbReference type="InterPro" id="IPR005139">
    <property type="entry name" value="PCRF"/>
</dbReference>
<name>A0A8H3CAA0_9AGAM</name>
<dbReference type="PROSITE" id="PS00745">
    <property type="entry name" value="RF_PROK_I"/>
    <property type="match status" value="1"/>
</dbReference>
<dbReference type="Gene3D" id="3.30.70.1660">
    <property type="match status" value="1"/>
</dbReference>
<dbReference type="InterPro" id="IPR050057">
    <property type="entry name" value="Prokaryotic/Mito_RF"/>
</dbReference>
<evidence type="ECO:0000256" key="1">
    <source>
        <dbReference type="ARBA" id="ARBA00010835"/>
    </source>
</evidence>
<dbReference type="PANTHER" id="PTHR43804">
    <property type="entry name" value="LD18447P"/>
    <property type="match status" value="1"/>
</dbReference>
<organism evidence="5 6">
    <name type="scientific">Rhizoctonia solani</name>
    <dbReference type="NCBI Taxonomy" id="456999"/>
    <lineage>
        <taxon>Eukaryota</taxon>
        <taxon>Fungi</taxon>
        <taxon>Dikarya</taxon>
        <taxon>Basidiomycota</taxon>
        <taxon>Agaricomycotina</taxon>
        <taxon>Agaricomycetes</taxon>
        <taxon>Cantharellales</taxon>
        <taxon>Ceratobasidiaceae</taxon>
        <taxon>Rhizoctonia</taxon>
    </lineage>
</organism>
<evidence type="ECO:0000256" key="3">
    <source>
        <dbReference type="ARBA" id="ARBA00022917"/>
    </source>
</evidence>
<evidence type="ECO:0000313" key="6">
    <source>
        <dbReference type="Proteomes" id="UP000663841"/>
    </source>
</evidence>
<dbReference type="GO" id="GO:0005739">
    <property type="term" value="C:mitochondrion"/>
    <property type="evidence" value="ECO:0007669"/>
    <property type="project" value="GOC"/>
</dbReference>
<dbReference type="InterPro" id="IPR045853">
    <property type="entry name" value="Pep_chain_release_fac_I_sf"/>
</dbReference>
<keyword evidence="3" id="KW-0648">Protein biosynthesis</keyword>
<dbReference type="EMBL" id="CAJMWW010000639">
    <property type="protein sequence ID" value="CAE6477203.1"/>
    <property type="molecule type" value="Genomic_DNA"/>
</dbReference>